<proteinExistence type="inferred from homology"/>
<sequence length="140" mass="16354">MPRIISSVKALIKHKNKYLFLYLTLSKKSGWSLPGGQIEYGEEPKQALLREVKEETGLRITINRSIGLWWFYTQKDQHQVICHTYLCEANTDKIDLTHNPANEPITDFKWFIPKDILNDKKIVLAPSLRKLLLSYIKRSL</sequence>
<dbReference type="PANTHER" id="PTHR43046">
    <property type="entry name" value="GDP-MANNOSE MANNOSYL HYDROLASE"/>
    <property type="match status" value="1"/>
</dbReference>
<dbReference type="InterPro" id="IPR015797">
    <property type="entry name" value="NUDIX_hydrolase-like_dom_sf"/>
</dbReference>
<evidence type="ECO:0000313" key="5">
    <source>
        <dbReference type="EMBL" id="OGK66630.1"/>
    </source>
</evidence>
<dbReference type="PROSITE" id="PS51462">
    <property type="entry name" value="NUDIX"/>
    <property type="match status" value="1"/>
</dbReference>
<dbReference type="PROSITE" id="PS00893">
    <property type="entry name" value="NUDIX_BOX"/>
    <property type="match status" value="1"/>
</dbReference>
<keyword evidence="2 3" id="KW-0378">Hydrolase</keyword>
<accession>A0A1F7KFJ6</accession>
<evidence type="ECO:0000313" key="6">
    <source>
        <dbReference type="Proteomes" id="UP000178450"/>
    </source>
</evidence>
<evidence type="ECO:0000256" key="1">
    <source>
        <dbReference type="ARBA" id="ARBA00001946"/>
    </source>
</evidence>
<dbReference type="AlphaFoldDB" id="A0A1F7KFJ6"/>
<protein>
    <recommendedName>
        <fullName evidence="4">Nudix hydrolase domain-containing protein</fullName>
    </recommendedName>
</protein>
<comment type="caution">
    <text evidence="5">The sequence shown here is derived from an EMBL/GenBank/DDBJ whole genome shotgun (WGS) entry which is preliminary data.</text>
</comment>
<comment type="similarity">
    <text evidence="3">Belongs to the Nudix hydrolase family.</text>
</comment>
<gene>
    <name evidence="5" type="ORF">A2209_00050</name>
</gene>
<dbReference type="Pfam" id="PF00293">
    <property type="entry name" value="NUDIX"/>
    <property type="match status" value="1"/>
</dbReference>
<dbReference type="Gene3D" id="3.90.79.10">
    <property type="entry name" value="Nucleoside Triphosphate Pyrophosphohydrolase"/>
    <property type="match status" value="1"/>
</dbReference>
<evidence type="ECO:0000256" key="2">
    <source>
        <dbReference type="ARBA" id="ARBA00022801"/>
    </source>
</evidence>
<feature type="domain" description="Nudix hydrolase" evidence="4">
    <location>
        <begin position="1"/>
        <end position="137"/>
    </location>
</feature>
<dbReference type="GO" id="GO:0016787">
    <property type="term" value="F:hydrolase activity"/>
    <property type="evidence" value="ECO:0007669"/>
    <property type="project" value="UniProtKB-KW"/>
</dbReference>
<name>A0A1F7KFJ6_9BACT</name>
<dbReference type="EMBL" id="MGBG01000005">
    <property type="protein sequence ID" value="OGK66630.1"/>
    <property type="molecule type" value="Genomic_DNA"/>
</dbReference>
<evidence type="ECO:0000259" key="4">
    <source>
        <dbReference type="PROSITE" id="PS51462"/>
    </source>
</evidence>
<dbReference type="SUPFAM" id="SSF55811">
    <property type="entry name" value="Nudix"/>
    <property type="match status" value="1"/>
</dbReference>
<dbReference type="PRINTS" id="PR00502">
    <property type="entry name" value="NUDIXFAMILY"/>
</dbReference>
<dbReference type="InterPro" id="IPR020084">
    <property type="entry name" value="NUDIX_hydrolase_CS"/>
</dbReference>
<dbReference type="InterPro" id="IPR020476">
    <property type="entry name" value="Nudix_hydrolase"/>
</dbReference>
<dbReference type="InterPro" id="IPR000086">
    <property type="entry name" value="NUDIX_hydrolase_dom"/>
</dbReference>
<dbReference type="Proteomes" id="UP000178450">
    <property type="component" value="Unassembled WGS sequence"/>
</dbReference>
<evidence type="ECO:0000256" key="3">
    <source>
        <dbReference type="RuleBase" id="RU003476"/>
    </source>
</evidence>
<dbReference type="PANTHER" id="PTHR43046:SF14">
    <property type="entry name" value="MUTT_NUDIX FAMILY PROTEIN"/>
    <property type="match status" value="1"/>
</dbReference>
<reference evidence="5 6" key="1">
    <citation type="journal article" date="2016" name="Nat. Commun.">
        <title>Thousands of microbial genomes shed light on interconnected biogeochemical processes in an aquifer system.</title>
        <authorList>
            <person name="Anantharaman K."/>
            <person name="Brown C.T."/>
            <person name="Hug L.A."/>
            <person name="Sharon I."/>
            <person name="Castelle C.J."/>
            <person name="Probst A.J."/>
            <person name="Thomas B.C."/>
            <person name="Singh A."/>
            <person name="Wilkins M.J."/>
            <person name="Karaoz U."/>
            <person name="Brodie E.L."/>
            <person name="Williams K.H."/>
            <person name="Hubbard S.S."/>
            <person name="Banfield J.F."/>
        </authorList>
    </citation>
    <scope>NUCLEOTIDE SEQUENCE [LARGE SCALE GENOMIC DNA]</scope>
</reference>
<comment type="cofactor">
    <cofactor evidence="1">
        <name>Mg(2+)</name>
        <dbReference type="ChEBI" id="CHEBI:18420"/>
    </cofactor>
</comment>
<organism evidence="5 6">
    <name type="scientific">Candidatus Roizmanbacteria bacterium RIFOXYA1_FULL_41_12</name>
    <dbReference type="NCBI Taxonomy" id="1802082"/>
    <lineage>
        <taxon>Bacteria</taxon>
        <taxon>Candidatus Roizmaniibacteriota</taxon>
    </lineage>
</organism>